<evidence type="ECO:0000313" key="9">
    <source>
        <dbReference type="Proteomes" id="UP001623330"/>
    </source>
</evidence>
<dbReference type="PANTHER" id="PTHR11953:SF1">
    <property type="entry name" value="EXOSOME COMPLEX COMPONENT RRP46"/>
    <property type="match status" value="1"/>
</dbReference>
<dbReference type="SUPFAM" id="SSF54211">
    <property type="entry name" value="Ribosomal protein S5 domain 2-like"/>
    <property type="match status" value="1"/>
</dbReference>
<evidence type="ECO:0000256" key="3">
    <source>
        <dbReference type="ARBA" id="ARBA00022552"/>
    </source>
</evidence>
<proteinExistence type="inferred from homology"/>
<dbReference type="InterPro" id="IPR050080">
    <property type="entry name" value="RNase_PH"/>
</dbReference>
<dbReference type="InterPro" id="IPR027408">
    <property type="entry name" value="PNPase/RNase_PH_dom_sf"/>
</dbReference>
<keyword evidence="3" id="KW-0698">rRNA processing</keyword>
<dbReference type="PANTHER" id="PTHR11953">
    <property type="entry name" value="EXOSOME COMPLEX COMPONENT"/>
    <property type="match status" value="1"/>
</dbReference>
<evidence type="ECO:0000259" key="6">
    <source>
        <dbReference type="Pfam" id="PF01138"/>
    </source>
</evidence>
<reference evidence="8 9" key="1">
    <citation type="submission" date="2024-05" db="EMBL/GenBank/DDBJ databases">
        <title>Long read based assembly of the Candida bracarensis genome reveals expanded adhesin content.</title>
        <authorList>
            <person name="Marcet-Houben M."/>
            <person name="Ksiezopolska E."/>
            <person name="Gabaldon T."/>
        </authorList>
    </citation>
    <scope>NUCLEOTIDE SEQUENCE [LARGE SCALE GENOMIC DNA]</scope>
    <source>
        <strain evidence="8 9">CBM6</strain>
    </source>
</reference>
<evidence type="ECO:0000256" key="5">
    <source>
        <dbReference type="ARBA" id="ARBA00023242"/>
    </source>
</evidence>
<evidence type="ECO:0000256" key="4">
    <source>
        <dbReference type="ARBA" id="ARBA00022835"/>
    </source>
</evidence>
<evidence type="ECO:0000256" key="2">
    <source>
        <dbReference type="ARBA" id="ARBA00006678"/>
    </source>
</evidence>
<dbReference type="Pfam" id="PF01138">
    <property type="entry name" value="RNase_PH"/>
    <property type="match status" value="1"/>
</dbReference>
<comment type="similarity">
    <text evidence="2">Belongs to the RNase PH family.</text>
</comment>
<keyword evidence="4" id="KW-0271">Exosome</keyword>
<dbReference type="Pfam" id="PF03725">
    <property type="entry name" value="RNase_PH_C"/>
    <property type="match status" value="1"/>
</dbReference>
<evidence type="ECO:0000256" key="1">
    <source>
        <dbReference type="ARBA" id="ARBA00004123"/>
    </source>
</evidence>
<evidence type="ECO:0000259" key="7">
    <source>
        <dbReference type="Pfam" id="PF03725"/>
    </source>
</evidence>
<dbReference type="EMBL" id="JBEVYD010000009">
    <property type="protein sequence ID" value="KAL3230716.1"/>
    <property type="molecule type" value="Genomic_DNA"/>
</dbReference>
<organism evidence="8 9">
    <name type="scientific">Nakaseomyces bracarensis</name>
    <dbReference type="NCBI Taxonomy" id="273131"/>
    <lineage>
        <taxon>Eukaryota</taxon>
        <taxon>Fungi</taxon>
        <taxon>Dikarya</taxon>
        <taxon>Ascomycota</taxon>
        <taxon>Saccharomycotina</taxon>
        <taxon>Saccharomycetes</taxon>
        <taxon>Saccharomycetales</taxon>
        <taxon>Saccharomycetaceae</taxon>
        <taxon>Nakaseomyces</taxon>
    </lineage>
</organism>
<dbReference type="InterPro" id="IPR020568">
    <property type="entry name" value="Ribosomal_Su5_D2-typ_SF"/>
</dbReference>
<comment type="subcellular location">
    <subcellularLocation>
        <location evidence="1">Nucleus</location>
    </subcellularLocation>
</comment>
<feature type="domain" description="Exoribonuclease phosphorolytic" evidence="7">
    <location>
        <begin position="128"/>
        <end position="201"/>
    </location>
</feature>
<dbReference type="SUPFAM" id="SSF55666">
    <property type="entry name" value="Ribonuclease PH domain 2-like"/>
    <property type="match status" value="1"/>
</dbReference>
<dbReference type="InterPro" id="IPR001247">
    <property type="entry name" value="ExoRNase_PH_dom1"/>
</dbReference>
<protein>
    <submittedName>
        <fullName evidence="8">Exosome complex component RRP46</fullName>
    </submittedName>
</protein>
<dbReference type="InterPro" id="IPR036345">
    <property type="entry name" value="ExoRNase_PH_dom2_sf"/>
</dbReference>
<dbReference type="CDD" id="cd11372">
    <property type="entry name" value="RNase_PH_RRP46"/>
    <property type="match status" value="1"/>
</dbReference>
<keyword evidence="5" id="KW-0539">Nucleus</keyword>
<accession>A0ABR4NR41</accession>
<comment type="caution">
    <text evidence="8">The sequence shown here is derived from an EMBL/GenBank/DDBJ whole genome shotgun (WGS) entry which is preliminary data.</text>
</comment>
<dbReference type="InterPro" id="IPR015847">
    <property type="entry name" value="ExoRNase_PH_dom2"/>
</dbReference>
<keyword evidence="9" id="KW-1185">Reference proteome</keyword>
<sequence length="227" mass="24992">MVNAELSLLSQVDGSAKVSIDSTSVICSVTGPIEPKPRQELPTELALETIVRPAKGVPTPREKYLEDKIRAVFTPIITRHKYPRQLCQITVQVLEAGEDESLFNQKELTTSINATLLALVDAGVALNNMVAALTIAVINDGDKLNYITNPTDEDLKKCESLHAIALEIGNGSKVVKNVLLLESYGQFTEDVLFKVLEIGEQAALQICGQWRELIKLKIENQLQNQQN</sequence>
<dbReference type="Proteomes" id="UP001623330">
    <property type="component" value="Unassembled WGS sequence"/>
</dbReference>
<gene>
    <name evidence="8" type="ORF">RNJ44_01165</name>
</gene>
<name>A0ABR4NR41_9SACH</name>
<dbReference type="Gene3D" id="3.30.230.70">
    <property type="entry name" value="GHMP Kinase, N-terminal domain"/>
    <property type="match status" value="1"/>
</dbReference>
<evidence type="ECO:0000313" key="8">
    <source>
        <dbReference type="EMBL" id="KAL3230716.1"/>
    </source>
</evidence>
<feature type="domain" description="Exoribonuclease phosphorolytic" evidence="6">
    <location>
        <begin position="2"/>
        <end position="124"/>
    </location>
</feature>